<dbReference type="AlphaFoldDB" id="A0A0J9BWZ8"/>
<evidence type="ECO:0000259" key="1">
    <source>
        <dbReference type="Pfam" id="PF13472"/>
    </source>
</evidence>
<dbReference type="EMBL" id="ADLK01000029">
    <property type="protein sequence ID" value="KMW16764.1"/>
    <property type="molecule type" value="Genomic_DNA"/>
</dbReference>
<dbReference type="RefSeq" id="WP_007863946.1">
    <property type="nucleotide sequence ID" value="NZ_KQ235881.1"/>
</dbReference>
<name>A0A0J9BWZ8_9FIRM</name>
<organism evidence="2 3">
    <name type="scientific">[Clostridium] citroniae WAL-19142</name>
    <dbReference type="NCBI Taxonomy" id="742734"/>
    <lineage>
        <taxon>Bacteria</taxon>
        <taxon>Bacillati</taxon>
        <taxon>Bacillota</taxon>
        <taxon>Clostridia</taxon>
        <taxon>Lachnospirales</taxon>
        <taxon>Lachnospiraceae</taxon>
        <taxon>Enterocloster</taxon>
    </lineage>
</organism>
<evidence type="ECO:0000313" key="3">
    <source>
        <dbReference type="Proteomes" id="UP000037392"/>
    </source>
</evidence>
<gene>
    <name evidence="2" type="ORF">HMPREF9470_04264</name>
</gene>
<accession>A0A0J9BWZ8</accession>
<dbReference type="GeneID" id="93161370"/>
<dbReference type="InterPro" id="IPR013830">
    <property type="entry name" value="SGNH_hydro"/>
</dbReference>
<dbReference type="Gene3D" id="3.40.50.1110">
    <property type="entry name" value="SGNH hydrolase"/>
    <property type="match status" value="1"/>
</dbReference>
<dbReference type="SUPFAM" id="SSF52266">
    <property type="entry name" value="SGNH hydrolase"/>
    <property type="match status" value="1"/>
</dbReference>
<protein>
    <recommendedName>
        <fullName evidence="1">SGNH hydrolase-type esterase domain-containing protein</fullName>
    </recommendedName>
</protein>
<dbReference type="Pfam" id="PF13472">
    <property type="entry name" value="Lipase_GDSL_2"/>
    <property type="match status" value="1"/>
</dbReference>
<evidence type="ECO:0000313" key="2">
    <source>
        <dbReference type="EMBL" id="KMW16764.1"/>
    </source>
</evidence>
<dbReference type="PATRIC" id="fig|742734.4.peg.4570"/>
<dbReference type="InterPro" id="IPR036514">
    <property type="entry name" value="SGNH_hydro_sf"/>
</dbReference>
<dbReference type="OrthoDB" id="164654at2"/>
<feature type="domain" description="SGNH hydrolase-type esterase" evidence="1">
    <location>
        <begin position="6"/>
        <end position="188"/>
    </location>
</feature>
<comment type="caution">
    <text evidence="2">The sequence shown here is derived from an EMBL/GenBank/DDBJ whole genome shotgun (WGS) entry which is preliminary data.</text>
</comment>
<dbReference type="Proteomes" id="UP000037392">
    <property type="component" value="Unassembled WGS sequence"/>
</dbReference>
<reference evidence="2 3" key="1">
    <citation type="submission" date="2011-04" db="EMBL/GenBank/DDBJ databases">
        <title>The Genome Sequence of Clostridium citroniae WAL-19142.</title>
        <authorList>
            <consortium name="The Broad Institute Genome Sequencing Platform"/>
            <person name="Earl A."/>
            <person name="Ward D."/>
            <person name="Feldgarden M."/>
            <person name="Gevers D."/>
            <person name="Warren Y.A."/>
            <person name="Tyrrell K.L."/>
            <person name="Citron D.M."/>
            <person name="Goldstein E.J."/>
            <person name="Daigneault M."/>
            <person name="Allen-Vercoe E."/>
            <person name="Young S.K."/>
            <person name="Zeng Q."/>
            <person name="Gargeya S."/>
            <person name="Fitzgerald M."/>
            <person name="Haas B."/>
            <person name="Abouelleil A."/>
            <person name="Alvarado L."/>
            <person name="Arachchi H.M."/>
            <person name="Berlin A."/>
            <person name="Brown A."/>
            <person name="Chapman S.B."/>
            <person name="Chen Z."/>
            <person name="Dunbar C."/>
            <person name="Freedman E."/>
            <person name="Gearin G."/>
            <person name="Gellesch M."/>
            <person name="Goldberg J."/>
            <person name="Griggs A."/>
            <person name="Gujja S."/>
            <person name="Heilman E.R."/>
            <person name="Heiman D."/>
            <person name="Howarth C."/>
            <person name="Larson L."/>
            <person name="Lui A."/>
            <person name="MacDonald P.J."/>
            <person name="Mehta T."/>
            <person name="Montmayeur A."/>
            <person name="Murphy C."/>
            <person name="Neiman D."/>
            <person name="Pearson M."/>
            <person name="Priest M."/>
            <person name="Roberts A."/>
            <person name="Saif S."/>
            <person name="Shea T."/>
            <person name="Shenoy N."/>
            <person name="Sisk P."/>
            <person name="Stolte C."/>
            <person name="Sykes S."/>
            <person name="White J."/>
            <person name="Yandava C."/>
            <person name="Wortman J."/>
            <person name="Nusbaum C."/>
            <person name="Birren B."/>
        </authorList>
    </citation>
    <scope>NUCLEOTIDE SEQUENCE [LARGE SCALE GENOMIC DNA]</scope>
    <source>
        <strain evidence="2 3">WAL-19142</strain>
    </source>
</reference>
<dbReference type="CDD" id="cd01839">
    <property type="entry name" value="SGNH_arylesterase_like"/>
    <property type="match status" value="1"/>
</dbReference>
<sequence>MKTILCFGDSNTFGTNPSGGRWPREIRWPGRLQQLLGNEFYVIEEGCGGRTTVWEDNLELYRNGRSFLPVALATHKPLDLVIIMLGTNDFKSRFRVLPCDIAEGIRQLAELVQNYTYGPYYTVPQILLVSPIVIGEGIENSIMTGFTSDAAVLSRKLAPLVQKAAKRQDCFYLNAAEYAGPSAVDQLHMEREDHIRLAEAMASKVRTIL</sequence>
<proteinExistence type="predicted"/>